<gene>
    <name evidence="1" type="ORF">LP43_1743</name>
</gene>
<proteinExistence type="predicted"/>
<accession>A0A0A0BEY0</accession>
<sequence length="96" mass="10925">MFNPHYKRHWFYALAAIVLLLQSFAVWHDAEHAFHADDAQCERLNAINHVPVADITPDIIVTPRHIIVASNHAHYVFALPTNTRSHHAIRGPPSFS</sequence>
<evidence type="ECO:0000313" key="1">
    <source>
        <dbReference type="EMBL" id="KGM06521.1"/>
    </source>
</evidence>
<comment type="caution">
    <text evidence="1">The sequence shown here is derived from an EMBL/GenBank/DDBJ whole genome shotgun (WGS) entry which is preliminary data.</text>
</comment>
<organism evidence="1 2">
    <name type="scientific">Methylophaga thiooxydans</name>
    <dbReference type="NCBI Taxonomy" id="392484"/>
    <lineage>
        <taxon>Bacteria</taxon>
        <taxon>Pseudomonadati</taxon>
        <taxon>Pseudomonadota</taxon>
        <taxon>Gammaproteobacteria</taxon>
        <taxon>Thiotrichales</taxon>
        <taxon>Piscirickettsiaceae</taxon>
        <taxon>Methylophaga</taxon>
    </lineage>
</organism>
<dbReference type="EMBL" id="JRQD01000004">
    <property type="protein sequence ID" value="KGM06521.1"/>
    <property type="molecule type" value="Genomic_DNA"/>
</dbReference>
<reference evidence="1 2" key="1">
    <citation type="submission" date="2014-09" db="EMBL/GenBank/DDBJ databases">
        <authorList>
            <person name="Grob C."/>
            <person name="Taubert M."/>
            <person name="Howat A.M."/>
            <person name="Burns O.J."/>
            <person name="Dixon J.L."/>
            <person name="Chen Y."/>
            <person name="Murrell J.C."/>
        </authorList>
    </citation>
    <scope>NUCLEOTIDE SEQUENCE [LARGE SCALE GENOMIC DNA]</scope>
    <source>
        <strain evidence="1">L4</strain>
    </source>
</reference>
<name>A0A0A0BEY0_9GAMM</name>
<evidence type="ECO:0000313" key="2">
    <source>
        <dbReference type="Proteomes" id="UP000029999"/>
    </source>
</evidence>
<dbReference type="AlphaFoldDB" id="A0A0A0BEY0"/>
<dbReference type="Proteomes" id="UP000029999">
    <property type="component" value="Unassembled WGS sequence"/>
</dbReference>
<dbReference type="RefSeq" id="WP_036314288.1">
    <property type="nucleotide sequence ID" value="NZ_JADFAB010000025.1"/>
</dbReference>
<dbReference type="STRING" id="392484.LP43_1743"/>
<protein>
    <submittedName>
        <fullName evidence="1">Uncharacterized protein</fullName>
    </submittedName>
</protein>